<evidence type="ECO:0000313" key="4">
    <source>
        <dbReference type="EMBL" id="KAG9394532.1"/>
    </source>
</evidence>
<dbReference type="GO" id="GO:0005524">
    <property type="term" value="F:ATP binding"/>
    <property type="evidence" value="ECO:0007669"/>
    <property type="project" value="UniProtKB-KW"/>
</dbReference>
<evidence type="ECO:0000259" key="3">
    <source>
        <dbReference type="PROSITE" id="PS50011"/>
    </source>
</evidence>
<dbReference type="EMBL" id="JAHDYR010000015">
    <property type="protein sequence ID" value="KAG9394532.1"/>
    <property type="molecule type" value="Genomic_DNA"/>
</dbReference>
<dbReference type="Gene3D" id="1.10.510.10">
    <property type="entry name" value="Transferase(Phosphotransferase) domain 1"/>
    <property type="match status" value="1"/>
</dbReference>
<dbReference type="SUPFAM" id="SSF56112">
    <property type="entry name" value="Protein kinase-like (PK-like)"/>
    <property type="match status" value="1"/>
</dbReference>
<keyword evidence="1" id="KW-0547">Nucleotide-binding</keyword>
<keyword evidence="4" id="KW-0808">Transferase</keyword>
<evidence type="ECO:0000256" key="2">
    <source>
        <dbReference type="ARBA" id="ARBA00022840"/>
    </source>
</evidence>
<accession>A0A8J6B7T9</accession>
<name>A0A8J6B7T9_9EUKA</name>
<dbReference type="Proteomes" id="UP000717585">
    <property type="component" value="Unassembled WGS sequence"/>
</dbReference>
<gene>
    <name evidence="4" type="ORF">J8273_4206</name>
</gene>
<keyword evidence="2" id="KW-0067">ATP-binding</keyword>
<dbReference type="InterPro" id="IPR011009">
    <property type="entry name" value="Kinase-like_dom_sf"/>
</dbReference>
<dbReference type="GO" id="GO:0004672">
    <property type="term" value="F:protein kinase activity"/>
    <property type="evidence" value="ECO:0007669"/>
    <property type="project" value="InterPro"/>
</dbReference>
<dbReference type="Pfam" id="PF00069">
    <property type="entry name" value="Pkinase"/>
    <property type="match status" value="1"/>
</dbReference>
<organism evidence="4 5">
    <name type="scientific">Carpediemonas membranifera</name>
    <dbReference type="NCBI Taxonomy" id="201153"/>
    <lineage>
        <taxon>Eukaryota</taxon>
        <taxon>Metamonada</taxon>
        <taxon>Carpediemonas-like organisms</taxon>
        <taxon>Carpediemonas</taxon>
    </lineage>
</organism>
<keyword evidence="5" id="KW-1185">Reference proteome</keyword>
<feature type="domain" description="Protein kinase" evidence="3">
    <location>
        <begin position="1"/>
        <end position="193"/>
    </location>
</feature>
<evidence type="ECO:0000256" key="1">
    <source>
        <dbReference type="ARBA" id="ARBA00022741"/>
    </source>
</evidence>
<keyword evidence="4" id="KW-0418">Kinase</keyword>
<comment type="caution">
    <text evidence="4">The sequence shown here is derived from an EMBL/GenBank/DDBJ whole genome shotgun (WGS) entry which is preliminary data.</text>
</comment>
<dbReference type="AlphaFoldDB" id="A0A8J6B7T9"/>
<dbReference type="InterPro" id="IPR000719">
    <property type="entry name" value="Prot_kinase_dom"/>
</dbReference>
<dbReference type="PANTHER" id="PTHR24055">
    <property type="entry name" value="MITOGEN-ACTIVATED PROTEIN KINASE"/>
    <property type="match status" value="1"/>
</dbReference>
<dbReference type="InterPro" id="IPR050117">
    <property type="entry name" value="MAPK"/>
</dbReference>
<dbReference type="SMART" id="SM00220">
    <property type="entry name" value="S_TKc"/>
    <property type="match status" value="1"/>
</dbReference>
<evidence type="ECO:0000313" key="5">
    <source>
        <dbReference type="Proteomes" id="UP000717585"/>
    </source>
</evidence>
<sequence>MESVPQTIKPLLQTPVTGIRLLIISYQLFSALAHLHCQGTVHRDVKPDNILFNKDTNAVYLTDFGHATHAGRASPVQLIPRYRAPELLAGSTRYTAAADIWAVGVLLVELCRGGYLFPDCPDPALQLLNVAALFAPSGKLVVNDTVIPCLPAIAIEDLIPDCPVALARILGRCLKWHERSRPTAAEIIKMPSWKGLKAMALAQAMPCPRWVP</sequence>
<reference evidence="4" key="1">
    <citation type="submission" date="2021-05" db="EMBL/GenBank/DDBJ databases">
        <title>A free-living protist that lacks canonical eukaryotic 1 DNA replication and segregation systems.</title>
        <authorList>
            <person name="Salas-Leiva D.E."/>
            <person name="Tromer E.C."/>
            <person name="Curtis B.A."/>
            <person name="Jerlstrom-Hultqvist J."/>
            <person name="Kolisko M."/>
            <person name="Yi Z."/>
            <person name="Salas-Leiva J.S."/>
            <person name="Gallot-Lavallee L."/>
            <person name="Kops G.J.P.L."/>
            <person name="Archibald J.M."/>
            <person name="Simpson A.G.B."/>
            <person name="Roger A.J."/>
        </authorList>
    </citation>
    <scope>NUCLEOTIDE SEQUENCE</scope>
    <source>
        <strain evidence="4">BICM</strain>
    </source>
</reference>
<dbReference type="OrthoDB" id="1668230at2759"/>
<proteinExistence type="predicted"/>
<dbReference type="PROSITE" id="PS50011">
    <property type="entry name" value="PROTEIN_KINASE_DOM"/>
    <property type="match status" value="1"/>
</dbReference>
<protein>
    <submittedName>
        <fullName evidence="4">Protein kinase domain</fullName>
    </submittedName>
</protein>